<dbReference type="CDD" id="cd06170">
    <property type="entry name" value="LuxR_C_like"/>
    <property type="match status" value="1"/>
</dbReference>
<dbReference type="PRINTS" id="PR00038">
    <property type="entry name" value="HTHLUXR"/>
</dbReference>
<reference evidence="5 6" key="1">
    <citation type="journal article" date="2008" name="PLoS ONE">
        <title>Genome sequence of the saprophyte Leptospira biflexa provides insights into the evolution of Leptospira and the pathogenesis of leptospirosis.</title>
        <authorList>
            <person name="Picardeau M."/>
            <person name="Bulach D.M."/>
            <person name="Bouchier C."/>
            <person name="Zuerner R.L."/>
            <person name="Zidane N."/>
            <person name="Wilson P.J."/>
            <person name="Creno S."/>
            <person name="Kuczek E.S."/>
            <person name="Bommezzadri S."/>
            <person name="Davis J.C."/>
            <person name="McGrath A."/>
            <person name="Johnson M.J."/>
            <person name="Boursaux-Eude C."/>
            <person name="Seemann T."/>
            <person name="Rouy Z."/>
            <person name="Coppel R.L."/>
            <person name="Rood J.I."/>
            <person name="Lajus A."/>
            <person name="Davies J.K."/>
            <person name="Medigue C."/>
            <person name="Adler B."/>
        </authorList>
    </citation>
    <scope>NUCLEOTIDE SEQUENCE [LARGE SCALE GENOMIC DNA]</scope>
    <source>
        <strain evidence="6">Patoc 1 / ATCC 23582 / Paris</strain>
    </source>
</reference>
<name>B0SLM4_LEPBP</name>
<dbReference type="RefSeq" id="WP_012389471.1">
    <property type="nucleotide sequence ID" value="NC_010602.1"/>
</dbReference>
<dbReference type="SMART" id="SM00448">
    <property type="entry name" value="REC"/>
    <property type="match status" value="1"/>
</dbReference>
<evidence type="ECO:0000313" key="5">
    <source>
        <dbReference type="EMBL" id="ABZ98610.1"/>
    </source>
</evidence>
<dbReference type="SMART" id="SM00421">
    <property type="entry name" value="HTH_LUXR"/>
    <property type="match status" value="1"/>
</dbReference>
<dbReference type="PROSITE" id="PS50110">
    <property type="entry name" value="RESPONSE_REGULATORY"/>
    <property type="match status" value="1"/>
</dbReference>
<evidence type="ECO:0000259" key="4">
    <source>
        <dbReference type="PROSITE" id="PS50110"/>
    </source>
</evidence>
<dbReference type="STRING" id="456481.LEPBI_I2526"/>
<sequence>MDRKKSITVGILENDEFFLNEVKERLKSIPEIDSVLTWESAENFFKDPAIESLDILFLDIMLSGMTGIDVVGKMNESGSKIKVIMLTNMSSDEMIFNSIKNGALGYILKSDIGRIREIIEVVKGGGATITPTIALRVFSSFRKVKTNEEESLTDRETQILQLLVKGKKISSIAELLLLSEHTVHGYVKSIYKKLMVHNRVELTLKAQKLSLL</sequence>
<evidence type="ECO:0000256" key="1">
    <source>
        <dbReference type="ARBA" id="ARBA00023125"/>
    </source>
</evidence>
<dbReference type="PANTHER" id="PTHR43214:SF43">
    <property type="entry name" value="TWO-COMPONENT RESPONSE REGULATOR"/>
    <property type="match status" value="1"/>
</dbReference>
<feature type="domain" description="HTH luxR-type" evidence="3">
    <location>
        <begin position="145"/>
        <end position="210"/>
    </location>
</feature>
<dbReference type="InterPro" id="IPR039420">
    <property type="entry name" value="WalR-like"/>
</dbReference>
<dbReference type="AlphaFoldDB" id="B0SLM4"/>
<protein>
    <submittedName>
        <fullName evidence="5">Putative two-component response regulator</fullName>
    </submittedName>
</protein>
<feature type="domain" description="Response regulatory" evidence="4">
    <location>
        <begin position="8"/>
        <end position="124"/>
    </location>
</feature>
<dbReference type="BioCyc" id="LBIF456481:LEPBI_RS12445-MONOMER"/>
<feature type="modified residue" description="4-aspartylphosphate" evidence="2">
    <location>
        <position position="59"/>
    </location>
</feature>
<gene>
    <name evidence="5" type="ordered locus">LEPBI_I2526</name>
</gene>
<dbReference type="SUPFAM" id="SSF46894">
    <property type="entry name" value="C-terminal effector domain of the bipartite response regulators"/>
    <property type="match status" value="1"/>
</dbReference>
<organism evidence="5 6">
    <name type="scientific">Leptospira biflexa serovar Patoc (strain Patoc 1 / ATCC 23582 / Paris)</name>
    <dbReference type="NCBI Taxonomy" id="456481"/>
    <lineage>
        <taxon>Bacteria</taxon>
        <taxon>Pseudomonadati</taxon>
        <taxon>Spirochaetota</taxon>
        <taxon>Spirochaetia</taxon>
        <taxon>Leptospirales</taxon>
        <taxon>Leptospiraceae</taxon>
        <taxon>Leptospira</taxon>
    </lineage>
</organism>
<dbReference type="CDD" id="cd00156">
    <property type="entry name" value="REC"/>
    <property type="match status" value="1"/>
</dbReference>
<evidence type="ECO:0000256" key="2">
    <source>
        <dbReference type="PROSITE-ProRule" id="PRU00169"/>
    </source>
</evidence>
<dbReference type="Proteomes" id="UP000001847">
    <property type="component" value="Chromosome I"/>
</dbReference>
<dbReference type="InterPro" id="IPR016032">
    <property type="entry name" value="Sig_transdc_resp-reg_C-effctor"/>
</dbReference>
<dbReference type="InterPro" id="IPR000792">
    <property type="entry name" value="Tscrpt_reg_LuxR_C"/>
</dbReference>
<accession>B0SLM4</accession>
<dbReference type="InterPro" id="IPR001789">
    <property type="entry name" value="Sig_transdc_resp-reg_receiver"/>
</dbReference>
<keyword evidence="6" id="KW-1185">Reference proteome</keyword>
<dbReference type="Gene3D" id="3.40.50.2300">
    <property type="match status" value="1"/>
</dbReference>
<dbReference type="Pfam" id="PF00196">
    <property type="entry name" value="GerE"/>
    <property type="match status" value="1"/>
</dbReference>
<dbReference type="GO" id="GO:0000160">
    <property type="term" value="P:phosphorelay signal transduction system"/>
    <property type="evidence" value="ECO:0007669"/>
    <property type="project" value="InterPro"/>
</dbReference>
<proteinExistence type="predicted"/>
<evidence type="ECO:0000259" key="3">
    <source>
        <dbReference type="PROSITE" id="PS50043"/>
    </source>
</evidence>
<dbReference type="GO" id="GO:0006355">
    <property type="term" value="P:regulation of DNA-templated transcription"/>
    <property type="evidence" value="ECO:0007669"/>
    <property type="project" value="InterPro"/>
</dbReference>
<dbReference type="PROSITE" id="PS50043">
    <property type="entry name" value="HTH_LUXR_2"/>
    <property type="match status" value="1"/>
</dbReference>
<evidence type="ECO:0000313" key="6">
    <source>
        <dbReference type="Proteomes" id="UP000001847"/>
    </source>
</evidence>
<dbReference type="GO" id="GO:0003677">
    <property type="term" value="F:DNA binding"/>
    <property type="evidence" value="ECO:0007669"/>
    <property type="project" value="UniProtKB-KW"/>
</dbReference>
<dbReference type="OrthoDB" id="9779069at2"/>
<dbReference type="Pfam" id="PF00072">
    <property type="entry name" value="Response_reg"/>
    <property type="match status" value="1"/>
</dbReference>
<keyword evidence="1" id="KW-0238">DNA-binding</keyword>
<keyword evidence="2" id="KW-0597">Phosphoprotein</keyword>
<dbReference type="InterPro" id="IPR011006">
    <property type="entry name" value="CheY-like_superfamily"/>
</dbReference>
<dbReference type="PANTHER" id="PTHR43214">
    <property type="entry name" value="TWO-COMPONENT RESPONSE REGULATOR"/>
    <property type="match status" value="1"/>
</dbReference>
<dbReference type="KEGG" id="lbi:LEPBI_I2526"/>
<dbReference type="HOGENOM" id="CLU_000445_90_10_12"/>
<dbReference type="EMBL" id="CP000786">
    <property type="protein sequence ID" value="ABZ98610.1"/>
    <property type="molecule type" value="Genomic_DNA"/>
</dbReference>
<dbReference type="SUPFAM" id="SSF52172">
    <property type="entry name" value="CheY-like"/>
    <property type="match status" value="1"/>
</dbReference>